<sequence length="61" mass="6663">MLPEALQGLIQLGRVGGHALRIAVPTRYADGKIVSGRKLTMIVRLYGAYCFGFFGVVVRLL</sequence>
<protein>
    <submittedName>
        <fullName evidence="2">Uncharacterized protein</fullName>
    </submittedName>
</protein>
<evidence type="ECO:0000313" key="2">
    <source>
        <dbReference type="EMBL" id="RIJ31797.1"/>
    </source>
</evidence>
<proteinExistence type="predicted"/>
<accession>A0A399RP87</accession>
<dbReference type="EMBL" id="QWGA01000003">
    <property type="protein sequence ID" value="RIJ31797.1"/>
    <property type="molecule type" value="Genomic_DNA"/>
</dbReference>
<gene>
    <name evidence="2" type="ORF">D1222_06020</name>
</gene>
<organism evidence="2 3">
    <name type="scientific">Henriciella algicola</name>
    <dbReference type="NCBI Taxonomy" id="1608422"/>
    <lineage>
        <taxon>Bacteria</taxon>
        <taxon>Pseudomonadati</taxon>
        <taxon>Pseudomonadota</taxon>
        <taxon>Alphaproteobacteria</taxon>
        <taxon>Hyphomonadales</taxon>
        <taxon>Hyphomonadaceae</taxon>
        <taxon>Henriciella</taxon>
    </lineage>
</organism>
<name>A0A399RP87_9PROT</name>
<reference evidence="2 3" key="1">
    <citation type="submission" date="2018-08" db="EMBL/GenBank/DDBJ databases">
        <title>Henriciella mobilis sp. nov., isolated from seawater.</title>
        <authorList>
            <person name="Cheng H."/>
            <person name="Wu Y.-H."/>
            <person name="Xu X.-W."/>
            <person name="Guo L.-L."/>
        </authorList>
    </citation>
    <scope>NUCLEOTIDE SEQUENCE [LARGE SCALE GENOMIC DNA]</scope>
    <source>
        <strain evidence="2 3">CCUG67844</strain>
    </source>
</reference>
<comment type="caution">
    <text evidence="2">The sequence shown here is derived from an EMBL/GenBank/DDBJ whole genome shotgun (WGS) entry which is preliminary data.</text>
</comment>
<evidence type="ECO:0000313" key="3">
    <source>
        <dbReference type="Proteomes" id="UP000265845"/>
    </source>
</evidence>
<keyword evidence="3" id="KW-1185">Reference proteome</keyword>
<keyword evidence="1" id="KW-1133">Transmembrane helix</keyword>
<feature type="transmembrane region" description="Helical" evidence="1">
    <location>
        <begin position="42"/>
        <end position="60"/>
    </location>
</feature>
<evidence type="ECO:0000256" key="1">
    <source>
        <dbReference type="SAM" id="Phobius"/>
    </source>
</evidence>
<dbReference type="Proteomes" id="UP000265845">
    <property type="component" value="Unassembled WGS sequence"/>
</dbReference>
<keyword evidence="1" id="KW-0812">Transmembrane</keyword>
<dbReference type="AlphaFoldDB" id="A0A399RP87"/>
<keyword evidence="1" id="KW-0472">Membrane</keyword>